<protein>
    <submittedName>
        <fullName evidence="5">Aldehyde dehydrogenase</fullName>
    </submittedName>
</protein>
<dbReference type="InterPro" id="IPR020828">
    <property type="entry name" value="GlycerAld_3-P_DH_NAD(P)-bd"/>
</dbReference>
<dbReference type="InterPro" id="IPR020829">
    <property type="entry name" value="GlycerAld_3-P_DH_cat"/>
</dbReference>
<dbReference type="Pfam" id="PF02800">
    <property type="entry name" value="Gp_dh_C"/>
    <property type="match status" value="1"/>
</dbReference>
<dbReference type="InterPro" id="IPR020831">
    <property type="entry name" value="GlycerAld/Erythrose_P_DH"/>
</dbReference>
<comment type="caution">
    <text evidence="5">The sequence shown here is derived from an EMBL/GenBank/DDBJ whole genome shotgun (WGS) entry which is preliminary data.</text>
</comment>
<dbReference type="FunFam" id="3.40.50.720:FF:000001">
    <property type="entry name" value="Glyceraldehyde-3-phosphate dehydrogenase"/>
    <property type="match status" value="1"/>
</dbReference>
<reference evidence="5 6" key="1">
    <citation type="submission" date="2018-08" db="EMBL/GenBank/DDBJ databases">
        <title>The metabolism and importance of syntrophic acetate oxidation coupled to methane or sulfide production in haloalkaline environments.</title>
        <authorList>
            <person name="Timmers P.H.A."/>
            <person name="Vavourakis C.D."/>
            <person name="Sorokin D.Y."/>
            <person name="Sinninghe Damste J.S."/>
            <person name="Muyzer G."/>
            <person name="Stams A.J.M."/>
            <person name="Plugge C.M."/>
        </authorList>
    </citation>
    <scope>NUCLEOTIDE SEQUENCE [LARGE SCALE GENOMIC DNA]</scope>
    <source>
        <strain evidence="5">MSAO_Bac1</strain>
    </source>
</reference>
<keyword evidence="2" id="KW-0560">Oxidoreductase</keyword>
<organism evidence="5 6">
    <name type="scientific">Candidatus Syntrophonatronum acetioxidans</name>
    <dbReference type="NCBI Taxonomy" id="1795816"/>
    <lineage>
        <taxon>Bacteria</taxon>
        <taxon>Bacillati</taxon>
        <taxon>Bacillota</taxon>
        <taxon>Clostridia</taxon>
        <taxon>Eubacteriales</taxon>
        <taxon>Syntrophomonadaceae</taxon>
        <taxon>Candidatus Syntrophonatronum</taxon>
    </lineage>
</organism>
<dbReference type="GO" id="GO:0051287">
    <property type="term" value="F:NAD binding"/>
    <property type="evidence" value="ECO:0007669"/>
    <property type="project" value="InterPro"/>
</dbReference>
<dbReference type="GO" id="GO:0016620">
    <property type="term" value="F:oxidoreductase activity, acting on the aldehyde or oxo group of donors, NAD or NADP as acceptor"/>
    <property type="evidence" value="ECO:0007669"/>
    <property type="project" value="InterPro"/>
</dbReference>
<evidence type="ECO:0000256" key="3">
    <source>
        <dbReference type="RuleBase" id="RU000397"/>
    </source>
</evidence>
<proteinExistence type="inferred from homology"/>
<dbReference type="Pfam" id="PF00044">
    <property type="entry name" value="Gp_dh_N"/>
    <property type="match status" value="1"/>
</dbReference>
<name>A0A424YCD3_9FIRM</name>
<comment type="similarity">
    <text evidence="1 3">Belongs to the glyceraldehyde-3-phosphate dehydrogenase family.</text>
</comment>
<dbReference type="InterPro" id="IPR020830">
    <property type="entry name" value="GlycerAld_3-P_DH_AS"/>
</dbReference>
<feature type="non-terminal residue" evidence="5">
    <location>
        <position position="199"/>
    </location>
</feature>
<evidence type="ECO:0000313" key="6">
    <source>
        <dbReference type="Proteomes" id="UP000285138"/>
    </source>
</evidence>
<accession>A0A424YCD3</accession>
<dbReference type="PANTHER" id="PTHR43148">
    <property type="entry name" value="GLYCERALDEHYDE-3-PHOSPHATE DEHYDROGENASE 2"/>
    <property type="match status" value="1"/>
</dbReference>
<gene>
    <name evidence="5" type="ORF">D5R97_07335</name>
</gene>
<dbReference type="Gene3D" id="3.40.50.720">
    <property type="entry name" value="NAD(P)-binding Rossmann-like Domain"/>
    <property type="match status" value="1"/>
</dbReference>
<evidence type="ECO:0000313" key="5">
    <source>
        <dbReference type="EMBL" id="RQD74721.1"/>
    </source>
</evidence>
<evidence type="ECO:0000256" key="2">
    <source>
        <dbReference type="ARBA" id="ARBA00023002"/>
    </source>
</evidence>
<feature type="domain" description="Glyceraldehyde 3-phosphate dehydrogenase NAD(P) binding" evidence="4">
    <location>
        <begin position="3"/>
        <end position="152"/>
    </location>
</feature>
<evidence type="ECO:0000259" key="4">
    <source>
        <dbReference type="SMART" id="SM00846"/>
    </source>
</evidence>
<dbReference type="SMART" id="SM00846">
    <property type="entry name" value="Gp_dh_N"/>
    <property type="match status" value="1"/>
</dbReference>
<dbReference type="PRINTS" id="PR00078">
    <property type="entry name" value="G3PDHDRGNASE"/>
</dbReference>
<dbReference type="CDD" id="cd05214">
    <property type="entry name" value="GAPDH_I_N"/>
    <property type="match status" value="1"/>
</dbReference>
<sequence length="199" mass="22124">MAVRIGINGYGRIGRGCIRAAFENYPDIEVVAFNSTKDPETLAHMLKYDSIYREFQAEVAPEKDALVINGKKVNILADRDPAKLPWGEYGVDIVLEATGVFRSREDAQKHLNNGAKKVIITAPGKDEDATLLMGVNHDTYRPEHQIISNASCTTNCLAPVSKVLNDKFTINKGLMTTVHAYTNDQRILDLAHSDLRRAR</sequence>
<dbReference type="SUPFAM" id="SSF51735">
    <property type="entry name" value="NAD(P)-binding Rossmann-fold domains"/>
    <property type="match status" value="1"/>
</dbReference>
<evidence type="ECO:0000256" key="1">
    <source>
        <dbReference type="ARBA" id="ARBA00007406"/>
    </source>
</evidence>
<dbReference type="EMBL" id="QZAA01000191">
    <property type="protein sequence ID" value="RQD74721.1"/>
    <property type="molecule type" value="Genomic_DNA"/>
</dbReference>
<dbReference type="AlphaFoldDB" id="A0A424YCD3"/>
<dbReference type="PROSITE" id="PS00071">
    <property type="entry name" value="GAPDH"/>
    <property type="match status" value="1"/>
</dbReference>
<dbReference type="Proteomes" id="UP000285138">
    <property type="component" value="Unassembled WGS sequence"/>
</dbReference>
<dbReference type="InterPro" id="IPR036291">
    <property type="entry name" value="NAD(P)-bd_dom_sf"/>
</dbReference>